<feature type="compositionally biased region" description="Polar residues" evidence="1">
    <location>
        <begin position="65"/>
        <end position="82"/>
    </location>
</feature>
<evidence type="ECO:0000313" key="3">
    <source>
        <dbReference type="Proteomes" id="UP000700596"/>
    </source>
</evidence>
<feature type="compositionally biased region" description="Basic and acidic residues" evidence="1">
    <location>
        <begin position="375"/>
        <end position="395"/>
    </location>
</feature>
<sequence>MLPPRRISPPRICQFPWKAVQVRQASGVLRHAQVDHHRVDNARSNSPHADAGNAPTPGIVEPSVIRQQQETPPTDENSNPQPTRVGWLSSPWAGVSKLFKETTPVRPVHPTEPIVYDNLPQQIQTPTVRPSINPPTDEDAYASERLNTVAEKDEGLHETLPTNTMATEANQTARFEEDPNYPTHITGNGKAAEFVKMQEENRNSSIGNIKTRTTAIGSQKRPENHRPERLEDIKHDKPIGPGNGVQERRYRHDDVEKTQMMEQINSLLEEVKELREKLKDKPKISPQTELSKTHMSAPPVPAVVNIQPEQLVEKSMQLTNEVAIFMNHIQKEIRGFPSLKQGLRRNVPRWVARNDFSGLTPKHLEAQSAHMSKSTQDKTATKTSRKDNPTRELSGKPEAQPNFLYNSSKNLFKLVGSEAASQEEKEWLEWRRKKRVPGGKNTHGLQTGRIGITEQEPSSVIPPDKDSVQGFVEASLQNRIIAAIESPILGSQRLVRQIHSHATDVQSSNSHVSTQGECDESTLSKATAHSKSSSTEEKTRPSSKPIASDEMSEQSLLEELFPEVSYAERKTYPKLELPKDTPLIRRETWTPTKNSRERVLEGLKQRNEEVTVLQLLNCSTELTESDFRRLVPKGRHISSWIRDGEFVKVIPGRDPLTLERMPFYYLLFRTAEAASAYQNNASRLHKLSGLHQPTNILSAVTLPRGFLEDGEDITTATSSYVLMPSSTKLRLNMLMQPYNPALRNLFQAGGYNPIVPPVDPISGKPIWKVLLHIEGWEPSPEDLFHIFTRHAYDRGLTWPFTHIGANKSIRRLRDVINLQSKLQAVSSSNPRAANPDRHRQNRIGPDTEEPLPDPSFDFLSAELSAAGNADDSDGSKTGLSQMVMSRVYNRWIVEFEEEGAARRFARIWHRRVLPLPKLVTWRDTEEVRMVNAEFLW</sequence>
<evidence type="ECO:0000313" key="2">
    <source>
        <dbReference type="EMBL" id="KAH7139363.1"/>
    </source>
</evidence>
<dbReference type="AlphaFoldDB" id="A0A9P9EKJ9"/>
<accession>A0A9P9EKJ9</accession>
<protein>
    <submittedName>
        <fullName evidence="2">Uncharacterized protein</fullName>
    </submittedName>
</protein>
<feature type="compositionally biased region" description="Low complexity" evidence="1">
    <location>
        <begin position="521"/>
        <end position="533"/>
    </location>
</feature>
<dbReference type="Proteomes" id="UP000700596">
    <property type="component" value="Unassembled WGS sequence"/>
</dbReference>
<organism evidence="2 3">
    <name type="scientific">Dendryphion nanum</name>
    <dbReference type="NCBI Taxonomy" id="256645"/>
    <lineage>
        <taxon>Eukaryota</taxon>
        <taxon>Fungi</taxon>
        <taxon>Dikarya</taxon>
        <taxon>Ascomycota</taxon>
        <taxon>Pezizomycotina</taxon>
        <taxon>Dothideomycetes</taxon>
        <taxon>Pleosporomycetidae</taxon>
        <taxon>Pleosporales</taxon>
        <taxon>Torulaceae</taxon>
        <taxon>Dendryphion</taxon>
    </lineage>
</organism>
<feature type="region of interest" description="Disordered" evidence="1">
    <location>
        <begin position="365"/>
        <end position="402"/>
    </location>
</feature>
<dbReference type="OrthoDB" id="5332316at2759"/>
<feature type="region of interest" description="Disordered" evidence="1">
    <location>
        <begin position="502"/>
        <end position="554"/>
    </location>
</feature>
<comment type="caution">
    <text evidence="2">The sequence shown here is derived from an EMBL/GenBank/DDBJ whole genome shotgun (WGS) entry which is preliminary data.</text>
</comment>
<dbReference type="EMBL" id="JAGMWT010000001">
    <property type="protein sequence ID" value="KAH7139363.1"/>
    <property type="molecule type" value="Genomic_DNA"/>
</dbReference>
<feature type="region of interest" description="Disordered" evidence="1">
    <location>
        <begin position="38"/>
        <end position="87"/>
    </location>
</feature>
<gene>
    <name evidence="2" type="ORF">B0J11DRAFT_452280</name>
</gene>
<feature type="region of interest" description="Disordered" evidence="1">
    <location>
        <begin position="824"/>
        <end position="851"/>
    </location>
</feature>
<name>A0A9P9EKJ9_9PLEO</name>
<proteinExistence type="predicted"/>
<reference evidence="2" key="1">
    <citation type="journal article" date="2021" name="Nat. Commun.">
        <title>Genetic determinants of endophytism in the Arabidopsis root mycobiome.</title>
        <authorList>
            <person name="Mesny F."/>
            <person name="Miyauchi S."/>
            <person name="Thiergart T."/>
            <person name="Pickel B."/>
            <person name="Atanasova L."/>
            <person name="Karlsson M."/>
            <person name="Huettel B."/>
            <person name="Barry K.W."/>
            <person name="Haridas S."/>
            <person name="Chen C."/>
            <person name="Bauer D."/>
            <person name="Andreopoulos W."/>
            <person name="Pangilinan J."/>
            <person name="LaButti K."/>
            <person name="Riley R."/>
            <person name="Lipzen A."/>
            <person name="Clum A."/>
            <person name="Drula E."/>
            <person name="Henrissat B."/>
            <person name="Kohler A."/>
            <person name="Grigoriev I.V."/>
            <person name="Martin F.M."/>
            <person name="Hacquard S."/>
        </authorList>
    </citation>
    <scope>NUCLEOTIDE SEQUENCE</scope>
    <source>
        <strain evidence="2">MPI-CAGE-CH-0243</strain>
    </source>
</reference>
<evidence type="ECO:0000256" key="1">
    <source>
        <dbReference type="SAM" id="MobiDB-lite"/>
    </source>
</evidence>
<keyword evidence="3" id="KW-1185">Reference proteome</keyword>
<feature type="compositionally biased region" description="Polar residues" evidence="1">
    <location>
        <begin position="503"/>
        <end position="516"/>
    </location>
</feature>